<dbReference type="AlphaFoldDB" id="A0A517YAM4"/>
<dbReference type="OrthoDB" id="9780825at2"/>
<evidence type="ECO:0000313" key="2">
    <source>
        <dbReference type="Proteomes" id="UP000315017"/>
    </source>
</evidence>
<protein>
    <submittedName>
        <fullName evidence="1">Uncharacterized protein</fullName>
    </submittedName>
</protein>
<proteinExistence type="predicted"/>
<gene>
    <name evidence="1" type="ORF">ETAA8_23700</name>
</gene>
<sequence length="371" mass="40842">MKRKIQPLDLSQLQVYPLAERQSLTRVQEVLVSPTAQPKPLRDESQAAIIDECAQRIKRARDNDRSVMLIYGAHLLRNGAALILDQLLGDGFLTHLATNGAGTIHDWEYAWFGASTESVEMNVAEGKFGTWHETAWHIHVALMVGALQGDGYGRSLGRLIHEDGLTIPTPNELDDAISREPTHPLTAARADLLQAMRKFDLPRGRIDVQHRWKEASILRSAYKHGVPLTVHPGIGYDIIANHPMFSGSVIGRGAELDFKLFGGSCAELEGGVVLSVGSAIMGPQVFEKSISCVNNLRLQAGQPVLRDLGIYVVDLQDGGGWDWTQGEPPKSNPAYYLRFCKSYSRMGGQMQYLQLDNLAFVQHLSAALGRG</sequence>
<reference evidence="1 2" key="1">
    <citation type="submission" date="2019-02" db="EMBL/GenBank/DDBJ databases">
        <title>Deep-cultivation of Planctomycetes and their phenomic and genomic characterization uncovers novel biology.</title>
        <authorList>
            <person name="Wiegand S."/>
            <person name="Jogler M."/>
            <person name="Boedeker C."/>
            <person name="Pinto D."/>
            <person name="Vollmers J."/>
            <person name="Rivas-Marin E."/>
            <person name="Kohn T."/>
            <person name="Peeters S.H."/>
            <person name="Heuer A."/>
            <person name="Rast P."/>
            <person name="Oberbeckmann S."/>
            <person name="Bunk B."/>
            <person name="Jeske O."/>
            <person name="Meyerdierks A."/>
            <person name="Storesund J.E."/>
            <person name="Kallscheuer N."/>
            <person name="Luecker S."/>
            <person name="Lage O.M."/>
            <person name="Pohl T."/>
            <person name="Merkel B.J."/>
            <person name="Hornburger P."/>
            <person name="Mueller R.-W."/>
            <person name="Bruemmer F."/>
            <person name="Labrenz M."/>
            <person name="Spormann A.M."/>
            <person name="Op den Camp H."/>
            <person name="Overmann J."/>
            <person name="Amann R."/>
            <person name="Jetten M.S.M."/>
            <person name="Mascher T."/>
            <person name="Medema M.H."/>
            <person name="Devos D.P."/>
            <person name="Kaster A.-K."/>
            <person name="Ovreas L."/>
            <person name="Rohde M."/>
            <person name="Galperin M.Y."/>
            <person name="Jogler C."/>
        </authorList>
    </citation>
    <scope>NUCLEOTIDE SEQUENCE [LARGE SCALE GENOMIC DNA]</scope>
    <source>
        <strain evidence="1 2">ETA_A8</strain>
    </source>
</reference>
<dbReference type="Proteomes" id="UP000315017">
    <property type="component" value="Chromosome"/>
</dbReference>
<dbReference type="KEGG" id="aagg:ETAA8_23700"/>
<dbReference type="Gene3D" id="3.40.50.10690">
    <property type="entry name" value="putative lor/sdh protein like domains"/>
    <property type="match status" value="1"/>
</dbReference>
<dbReference type="EMBL" id="CP036274">
    <property type="protein sequence ID" value="QDU27283.1"/>
    <property type="molecule type" value="Genomic_DNA"/>
</dbReference>
<accession>A0A517YAM4</accession>
<organism evidence="1 2">
    <name type="scientific">Anatilimnocola aggregata</name>
    <dbReference type="NCBI Taxonomy" id="2528021"/>
    <lineage>
        <taxon>Bacteria</taxon>
        <taxon>Pseudomonadati</taxon>
        <taxon>Planctomycetota</taxon>
        <taxon>Planctomycetia</taxon>
        <taxon>Pirellulales</taxon>
        <taxon>Pirellulaceae</taxon>
        <taxon>Anatilimnocola</taxon>
    </lineage>
</organism>
<evidence type="ECO:0000313" key="1">
    <source>
        <dbReference type="EMBL" id="QDU27283.1"/>
    </source>
</evidence>
<name>A0A517YAM4_9BACT</name>
<dbReference type="RefSeq" id="WP_145088135.1">
    <property type="nucleotide sequence ID" value="NZ_CP036274.1"/>
</dbReference>
<keyword evidence="2" id="KW-1185">Reference proteome</keyword>